<dbReference type="EMBL" id="CM045763">
    <property type="protein sequence ID" value="KAI8022088.1"/>
    <property type="molecule type" value="Genomic_DNA"/>
</dbReference>
<keyword evidence="2" id="KW-1185">Reference proteome</keyword>
<dbReference type="Proteomes" id="UP001060215">
    <property type="component" value="Chromosome 6"/>
</dbReference>
<reference evidence="1 2" key="1">
    <citation type="journal article" date="2022" name="Plant J.">
        <title>Chromosome-level genome of Camellia lanceoleosa provides a valuable resource for understanding genome evolution and self-incompatibility.</title>
        <authorList>
            <person name="Gong W."/>
            <person name="Xiao S."/>
            <person name="Wang L."/>
            <person name="Liao Z."/>
            <person name="Chang Y."/>
            <person name="Mo W."/>
            <person name="Hu G."/>
            <person name="Li W."/>
            <person name="Zhao G."/>
            <person name="Zhu H."/>
            <person name="Hu X."/>
            <person name="Ji K."/>
            <person name="Xiang X."/>
            <person name="Song Q."/>
            <person name="Yuan D."/>
            <person name="Jin S."/>
            <person name="Zhang L."/>
        </authorList>
    </citation>
    <scope>NUCLEOTIDE SEQUENCE [LARGE SCALE GENOMIC DNA]</scope>
    <source>
        <strain evidence="1">SQ_2022a</strain>
    </source>
</reference>
<gene>
    <name evidence="1" type="ORF">LOK49_LG03G01855</name>
</gene>
<protein>
    <submittedName>
        <fullName evidence="1">Uncharacterized protein</fullName>
    </submittedName>
</protein>
<sequence length="102" mass="11647">MSQLTFIPRQPINLSFSQDNLLPSVQTSLKETSVDLTKATEIVSLYRNKSKIFILINANGFNAYCDGGYKALQYSPGSYNKLTFQVHGDEDICDVFREIWCW</sequence>
<proteinExistence type="predicted"/>
<evidence type="ECO:0000313" key="2">
    <source>
        <dbReference type="Proteomes" id="UP001060215"/>
    </source>
</evidence>
<accession>A0ACC0I9T8</accession>
<organism evidence="1 2">
    <name type="scientific">Camellia lanceoleosa</name>
    <dbReference type="NCBI Taxonomy" id="1840588"/>
    <lineage>
        <taxon>Eukaryota</taxon>
        <taxon>Viridiplantae</taxon>
        <taxon>Streptophyta</taxon>
        <taxon>Embryophyta</taxon>
        <taxon>Tracheophyta</taxon>
        <taxon>Spermatophyta</taxon>
        <taxon>Magnoliopsida</taxon>
        <taxon>eudicotyledons</taxon>
        <taxon>Gunneridae</taxon>
        <taxon>Pentapetalae</taxon>
        <taxon>asterids</taxon>
        <taxon>Ericales</taxon>
        <taxon>Theaceae</taxon>
        <taxon>Camellia</taxon>
    </lineage>
</organism>
<name>A0ACC0I9T8_9ERIC</name>
<comment type="caution">
    <text evidence="1">The sequence shown here is derived from an EMBL/GenBank/DDBJ whole genome shotgun (WGS) entry which is preliminary data.</text>
</comment>
<evidence type="ECO:0000313" key="1">
    <source>
        <dbReference type="EMBL" id="KAI8022088.1"/>
    </source>
</evidence>